<feature type="transmembrane region" description="Helical" evidence="4">
    <location>
        <begin position="350"/>
        <end position="370"/>
    </location>
</feature>
<evidence type="ECO:0000313" key="5">
    <source>
        <dbReference type="EMBL" id="MBA2935589.1"/>
    </source>
</evidence>
<evidence type="ECO:0000256" key="4">
    <source>
        <dbReference type="SAM" id="Phobius"/>
    </source>
</evidence>
<feature type="transmembrane region" description="Helical" evidence="4">
    <location>
        <begin position="226"/>
        <end position="247"/>
    </location>
</feature>
<dbReference type="Gene3D" id="1.20.1250.20">
    <property type="entry name" value="MFS general substrate transporter like domains"/>
    <property type="match status" value="1"/>
</dbReference>
<feature type="transmembrane region" description="Helical" evidence="4">
    <location>
        <begin position="49"/>
        <end position="69"/>
    </location>
</feature>
<feature type="transmembrane region" description="Helical" evidence="4">
    <location>
        <begin position="20"/>
        <end position="43"/>
    </location>
</feature>
<sequence>MRADADAHEIERRPIAPPLYLFTGSLAGSTQGFVTVTLGFVLAQRGFTSVAIAGLVGLRLLPETWRVVFGPVLDLSLTPRIWFMLSALAAAACTGLLGFLPLQSADTALLGLLALAMGIFSNICIVAQTAGIAATTAPHERGRIAGWTSGGNLAGVGIGGGIGLWTATHVGTSVSALVIAGWCVLCAWPMLLIRTPRACSAKPLPVVARGLADEVVALASSRRGMLTILSVTLPMGLGAFLGLLPSISGDWHASADLTASTTGVLAGLASVPGCLLGGALCHRRPPQMMLAASSVACALGEIMMALGPRTPLAFVLFTLLNNVLVGVSYATVSAVVYAGLRERASGTIGALLGSLSNVPVVAMTFTLGFVGERAGAAGMMATEAMMGVTAALIYGAMAWLWRPRAAEALAAA</sequence>
<evidence type="ECO:0000313" key="6">
    <source>
        <dbReference type="Proteomes" id="UP000570166"/>
    </source>
</evidence>
<dbReference type="EMBL" id="JACEIB010000026">
    <property type="protein sequence ID" value="MBA2935589.1"/>
    <property type="molecule type" value="Genomic_DNA"/>
</dbReference>
<proteinExistence type="predicted"/>
<feature type="transmembrane region" description="Helical" evidence="4">
    <location>
        <begin position="108"/>
        <end position="132"/>
    </location>
</feature>
<protein>
    <submittedName>
        <fullName evidence="5">MFS transporter</fullName>
    </submittedName>
</protein>
<dbReference type="Proteomes" id="UP000570166">
    <property type="component" value="Unassembled WGS sequence"/>
</dbReference>
<keyword evidence="2 4" id="KW-1133">Transmembrane helix</keyword>
<organism evidence="5 6">
    <name type="scientific">Sphingomonas chungangi</name>
    <dbReference type="NCBI Taxonomy" id="2683589"/>
    <lineage>
        <taxon>Bacteria</taxon>
        <taxon>Pseudomonadati</taxon>
        <taxon>Pseudomonadota</taxon>
        <taxon>Alphaproteobacteria</taxon>
        <taxon>Sphingomonadales</taxon>
        <taxon>Sphingomonadaceae</taxon>
        <taxon>Sphingomonas</taxon>
    </lineage>
</organism>
<dbReference type="AlphaFoldDB" id="A0A838LAH5"/>
<feature type="transmembrane region" description="Helical" evidence="4">
    <location>
        <begin position="144"/>
        <end position="167"/>
    </location>
</feature>
<gene>
    <name evidence="5" type="ORF">HZF05_16005</name>
</gene>
<evidence type="ECO:0000256" key="3">
    <source>
        <dbReference type="ARBA" id="ARBA00023136"/>
    </source>
</evidence>
<feature type="transmembrane region" description="Helical" evidence="4">
    <location>
        <begin position="81"/>
        <end position="102"/>
    </location>
</feature>
<feature type="transmembrane region" description="Helical" evidence="4">
    <location>
        <begin position="288"/>
        <end position="306"/>
    </location>
</feature>
<evidence type="ECO:0000256" key="2">
    <source>
        <dbReference type="ARBA" id="ARBA00022989"/>
    </source>
</evidence>
<keyword evidence="6" id="KW-1185">Reference proteome</keyword>
<evidence type="ECO:0000256" key="1">
    <source>
        <dbReference type="ARBA" id="ARBA00022692"/>
    </source>
</evidence>
<dbReference type="RefSeq" id="WP_160362806.1">
    <property type="nucleotide sequence ID" value="NZ_JACEIB010000026.1"/>
</dbReference>
<name>A0A838LAH5_9SPHN</name>
<dbReference type="InterPro" id="IPR011701">
    <property type="entry name" value="MFS"/>
</dbReference>
<dbReference type="SUPFAM" id="SSF103473">
    <property type="entry name" value="MFS general substrate transporter"/>
    <property type="match status" value="1"/>
</dbReference>
<accession>A0A838LAH5</accession>
<keyword evidence="3 4" id="KW-0472">Membrane</keyword>
<reference evidence="5 6" key="1">
    <citation type="submission" date="2020-07" db="EMBL/GenBank/DDBJ databases">
        <authorList>
            <person name="Sun Q."/>
        </authorList>
    </citation>
    <scope>NUCLEOTIDE SEQUENCE [LARGE SCALE GENOMIC DNA]</scope>
    <source>
        <strain evidence="5 6">CGMCC 1.13654</strain>
    </source>
</reference>
<feature type="transmembrane region" description="Helical" evidence="4">
    <location>
        <begin position="376"/>
        <end position="401"/>
    </location>
</feature>
<keyword evidence="1 4" id="KW-0812">Transmembrane</keyword>
<feature type="transmembrane region" description="Helical" evidence="4">
    <location>
        <begin position="173"/>
        <end position="193"/>
    </location>
</feature>
<comment type="caution">
    <text evidence="5">The sequence shown here is derived from an EMBL/GenBank/DDBJ whole genome shotgun (WGS) entry which is preliminary data.</text>
</comment>
<feature type="transmembrane region" description="Helical" evidence="4">
    <location>
        <begin position="259"/>
        <end position="281"/>
    </location>
</feature>
<dbReference type="GO" id="GO:0022857">
    <property type="term" value="F:transmembrane transporter activity"/>
    <property type="evidence" value="ECO:0007669"/>
    <property type="project" value="InterPro"/>
</dbReference>
<feature type="transmembrane region" description="Helical" evidence="4">
    <location>
        <begin position="312"/>
        <end position="338"/>
    </location>
</feature>
<dbReference type="InterPro" id="IPR036259">
    <property type="entry name" value="MFS_trans_sf"/>
</dbReference>
<dbReference type="Pfam" id="PF07690">
    <property type="entry name" value="MFS_1"/>
    <property type="match status" value="1"/>
</dbReference>